<keyword evidence="1" id="KW-1133">Transmembrane helix</keyword>
<feature type="transmembrane region" description="Helical" evidence="1">
    <location>
        <begin position="61"/>
        <end position="82"/>
    </location>
</feature>
<dbReference type="EMBL" id="SORE01000016">
    <property type="protein sequence ID" value="TDY44477.1"/>
    <property type="molecule type" value="Genomic_DNA"/>
</dbReference>
<evidence type="ECO:0000313" key="3">
    <source>
        <dbReference type="Proteomes" id="UP000295509"/>
    </source>
</evidence>
<protein>
    <submittedName>
        <fullName evidence="2">Uncharacterized protein</fullName>
    </submittedName>
</protein>
<reference evidence="2 3" key="1">
    <citation type="submission" date="2019-03" db="EMBL/GenBank/DDBJ databases">
        <title>Genomic Encyclopedia of Type Strains, Phase III (KMG-III): the genomes of soil and plant-associated and newly described type strains.</title>
        <authorList>
            <person name="Whitman W."/>
        </authorList>
    </citation>
    <scope>NUCLEOTIDE SEQUENCE [LARGE SCALE GENOMIC DNA]</scope>
    <source>
        <strain evidence="2 3">LMG 29544</strain>
    </source>
</reference>
<name>A0A4R8LM84_9BURK</name>
<sequence length="86" mass="10300">MVILVHSFLKFSLFIGLFLLSFRLIHVYPFPMTDEQLRWWFAISEKFDIQDPENLEISLTFIANIIFGFFLYLALLKLWALLRATR</sequence>
<keyword evidence="3" id="KW-1185">Reference proteome</keyword>
<gene>
    <name evidence="2" type="ORF">BX592_116125</name>
</gene>
<evidence type="ECO:0000256" key="1">
    <source>
        <dbReference type="SAM" id="Phobius"/>
    </source>
</evidence>
<accession>A0A4R8LM84</accession>
<dbReference type="Proteomes" id="UP000295509">
    <property type="component" value="Unassembled WGS sequence"/>
</dbReference>
<keyword evidence="1" id="KW-0812">Transmembrane</keyword>
<evidence type="ECO:0000313" key="2">
    <source>
        <dbReference type="EMBL" id="TDY44477.1"/>
    </source>
</evidence>
<proteinExistence type="predicted"/>
<keyword evidence="1" id="KW-0472">Membrane</keyword>
<comment type="caution">
    <text evidence="2">The sequence shown here is derived from an EMBL/GenBank/DDBJ whole genome shotgun (WGS) entry which is preliminary data.</text>
</comment>
<dbReference type="AlphaFoldDB" id="A0A4R8LM84"/>
<organism evidence="2 3">
    <name type="scientific">Paraburkholderia rhizosphaerae</name>
    <dbReference type="NCBI Taxonomy" id="480658"/>
    <lineage>
        <taxon>Bacteria</taxon>
        <taxon>Pseudomonadati</taxon>
        <taxon>Pseudomonadota</taxon>
        <taxon>Betaproteobacteria</taxon>
        <taxon>Burkholderiales</taxon>
        <taxon>Burkholderiaceae</taxon>
        <taxon>Paraburkholderia</taxon>
    </lineage>
</organism>